<feature type="domain" description="MBG" evidence="1">
    <location>
        <begin position="584"/>
        <end position="655"/>
    </location>
</feature>
<dbReference type="SUPFAM" id="SSF52058">
    <property type="entry name" value="L domain-like"/>
    <property type="match status" value="1"/>
</dbReference>
<dbReference type="EMBL" id="BDCR01000004">
    <property type="protein sequence ID" value="GAT64010.1"/>
    <property type="molecule type" value="Genomic_DNA"/>
</dbReference>
<dbReference type="Gene3D" id="3.40.50.12480">
    <property type="match status" value="2"/>
</dbReference>
<gene>
    <name evidence="3" type="ORF">PJIAN_4553</name>
</gene>
<reference evidence="4" key="1">
    <citation type="submission" date="2016-04" db="EMBL/GenBank/DDBJ databases">
        <title>Draft genome sequence of Paludibacter jiangxiensis strain NM7.</title>
        <authorList>
            <person name="Qiu Y."/>
            <person name="Matsuura N."/>
            <person name="Ohashi A."/>
            <person name="Tourlousse M.D."/>
            <person name="Sekiguchi Y."/>
        </authorList>
    </citation>
    <scope>NUCLEOTIDE SEQUENCE [LARGE SCALE GENOMIC DNA]</scope>
    <source>
        <strain evidence="4">NM7</strain>
    </source>
</reference>
<feature type="domain" description="MBG" evidence="2">
    <location>
        <begin position="352"/>
        <end position="421"/>
    </location>
</feature>
<evidence type="ECO:0000313" key="4">
    <source>
        <dbReference type="Proteomes" id="UP000076586"/>
    </source>
</evidence>
<dbReference type="Pfam" id="PF18887">
    <property type="entry name" value="MBG_3"/>
    <property type="match status" value="3"/>
</dbReference>
<feature type="domain" description="MBG" evidence="1">
    <location>
        <begin position="900"/>
        <end position="970"/>
    </location>
</feature>
<dbReference type="Gene3D" id="3.80.10.10">
    <property type="entry name" value="Ribonuclease Inhibitor"/>
    <property type="match status" value="2"/>
</dbReference>
<dbReference type="RefSeq" id="WP_172795615.1">
    <property type="nucleotide sequence ID" value="NZ_BDCR01000004.1"/>
</dbReference>
<feature type="domain" description="MBG" evidence="1">
    <location>
        <begin position="1053"/>
        <end position="1123"/>
    </location>
</feature>
<organism evidence="3 4">
    <name type="scientific">Paludibacter jiangxiensis</name>
    <dbReference type="NCBI Taxonomy" id="681398"/>
    <lineage>
        <taxon>Bacteria</taxon>
        <taxon>Pseudomonadati</taxon>
        <taxon>Bacteroidota</taxon>
        <taxon>Bacteroidia</taxon>
        <taxon>Bacteroidales</taxon>
        <taxon>Paludibacteraceae</taxon>
        <taxon>Paludibacter</taxon>
    </lineage>
</organism>
<dbReference type="InterPro" id="IPR032675">
    <property type="entry name" value="LRR_dom_sf"/>
</dbReference>
<evidence type="ECO:0000259" key="2">
    <source>
        <dbReference type="Pfam" id="PF18887"/>
    </source>
</evidence>
<dbReference type="InterPro" id="IPR053139">
    <property type="entry name" value="Surface_bspA-like"/>
</dbReference>
<feature type="domain" description="MBG" evidence="2">
    <location>
        <begin position="747"/>
        <end position="810"/>
    </location>
</feature>
<protein>
    <submittedName>
        <fullName evidence="3">Leucine rich repeat-containing protein</fullName>
    </submittedName>
</protein>
<dbReference type="InterPro" id="IPR043772">
    <property type="entry name" value="MBG_3"/>
</dbReference>
<accession>A0A161LT07</accession>
<feature type="domain" description="MBG" evidence="2">
    <location>
        <begin position="1138"/>
        <end position="1212"/>
    </location>
</feature>
<dbReference type="InterPro" id="IPR026906">
    <property type="entry name" value="LRR_5"/>
</dbReference>
<name>A0A161LT07_9BACT</name>
<proteinExistence type="predicted"/>
<evidence type="ECO:0000313" key="3">
    <source>
        <dbReference type="EMBL" id="GAT64010.1"/>
    </source>
</evidence>
<feature type="domain" description="MBG" evidence="1">
    <location>
        <begin position="976"/>
        <end position="1047"/>
    </location>
</feature>
<dbReference type="STRING" id="681398.PJIAN_4553"/>
<feature type="domain" description="MBG" evidence="1">
    <location>
        <begin position="507"/>
        <end position="578"/>
    </location>
</feature>
<dbReference type="PANTHER" id="PTHR45661">
    <property type="entry name" value="SURFACE ANTIGEN"/>
    <property type="match status" value="1"/>
</dbReference>
<keyword evidence="4" id="KW-1185">Reference proteome</keyword>
<feature type="domain" description="MBG" evidence="1">
    <location>
        <begin position="822"/>
        <end position="893"/>
    </location>
</feature>
<dbReference type="Gene3D" id="3.30.160.710">
    <property type="match status" value="5"/>
</dbReference>
<reference evidence="4" key="2">
    <citation type="journal article" date="2017" name="Genome Announc.">
        <title>Draft genome sequence of Paludibacter jiangxiensis NM7(T), a propionate-producing fermentative bacterium.</title>
        <authorList>
            <person name="Qiu Y.-L."/>
            <person name="Tourlousse D.M."/>
            <person name="Matsuura N."/>
            <person name="Ohashi A."/>
            <person name="Sekiguchi Y."/>
        </authorList>
    </citation>
    <scope>NUCLEOTIDE SEQUENCE [LARGE SCALE GENOMIC DNA]</scope>
    <source>
        <strain evidence="4">NM7</strain>
    </source>
</reference>
<dbReference type="Pfam" id="PF18676">
    <property type="entry name" value="MBG_2"/>
    <property type="match status" value="8"/>
</dbReference>
<feature type="domain" description="MBG" evidence="1">
    <location>
        <begin position="661"/>
        <end position="731"/>
    </location>
</feature>
<dbReference type="Pfam" id="PF13306">
    <property type="entry name" value="LRR_5"/>
    <property type="match status" value="1"/>
</dbReference>
<feature type="domain" description="MBG" evidence="1">
    <location>
        <begin position="430"/>
        <end position="501"/>
    </location>
</feature>
<dbReference type="Proteomes" id="UP000076586">
    <property type="component" value="Unassembled WGS sequence"/>
</dbReference>
<evidence type="ECO:0000259" key="1">
    <source>
        <dbReference type="Pfam" id="PF18676"/>
    </source>
</evidence>
<sequence length="1381" mass="145023">MKKITFLLFSIVFAIGINAQVYKTVTISAGGLHDALAPEDFTTVTNLTINGSVNAADFLTMRDEITALSVIDLSGATIDGNKIPDEAFYFSIPKTGKLSLTQVILPASVTALGDYAFYGCYYLATINLPASLQSIGSWTFADCHSLIVDPNLPSSLTSLGVGAFVHCHSLPAVNIPSSINHIDNWTFAACYNLVSVTIPSSVTAIYNNVFKNCQHLPSITIPSTVNYLGYDVFYNCFALTTVDLSQTSLPALLKNTFFNCNNLQTIKIPSTVTTIGDSAFYQCSALTGLYAYPQTPADLSTSKDVFLGVSTSTCTLYVPPFKKSDYQNALQWKDFLNIAVMKLPSTITATGETTYTYNNSPQGPASADVTGSTGTKSYKYSGTGSTSYPESTTPPINAGTYQVVATVATDENYLEATSAPLAFTINKKDVTVTAGHLEKTYGDDNPTLTAVVTGAIEGGDVVNYSLATTAVKLSGVGDYPISVTLGSNPNYNITKTDNTLTVNAKEITIAADHLSKTYGDDNPTLTAVVTGAVEGGDAVNYSLTTTAVKLSGVSDYPISITLGSNPNYNITKTDNTLTVNAKDVTIAADHLTKTYGDDNPTLTAVVTGALAGGDAVNYSLATTAVKLSGVGDYPISITLGSNPNYNITKTNNTLTITTKSISVTANAQSKSYGDPDPTLTFTNSPALVGSDAFSGALVRDAGENVGTYTIRQGDLALSNNYLLTFTEALLTINKASSSISVVGSATFTYNGNQQGPDNYSKTGSSGAVTYKYRGTGATYYKNSSTPPTNTGTYQVIATLVADDNYYGASSVPFAFSINQKNVTVTADHLSKTYGNDNPTLTATVNGAVEGGDAINYSLATTAVKLSAVGDYPISVTLGSNPNYNITKTDNILTVSGKAASITANHLSKIYGDNNPTLTAVVTGTVTGGDAVNYSLATTAVKLSDVGDYPVSITLGSNPNYNITKTDNTLTVNAKDVTITADHLSKAYGEDNPTLTSVITGAVQGGDAVNYSLATTAVKLSGIGDYPISVTLGSNPNYNITKTENTLTVTTKRISVTANAQSKMHGVPDPALTFINSPELAGSDAFSGTLIRDAGESVGSYAIRQGSLALSSNYSINFTGALLTITSATSSITITGANSFTYTGSPQGPATSTHTGSTGTVSYAYKGTGSTSYSESSTPPTNAGSYQVVATLAADENYSGASSVPFNFTISKANATIAVVPYDVKFDNNEHIATGTATGVVGEDLSNLLDLTLTRHTAVDTYTDTWSFAGNSNYNSDSGTITDHINLPTGIITTEDHPMKVVVYQTPGSSMVNFKFTPKYSGRVTIVIYNTTGFEITRLTDKEAIADQETIIQCSTTLPLGLYTYRLVCETYYNSGKFIVSR</sequence>
<comment type="caution">
    <text evidence="3">The sequence shown here is derived from an EMBL/GenBank/DDBJ whole genome shotgun (WGS) entry which is preliminary data.</text>
</comment>
<dbReference type="InterPro" id="IPR041286">
    <property type="entry name" value="MBG_2"/>
</dbReference>
<dbReference type="PANTHER" id="PTHR45661:SF3">
    <property type="entry name" value="IG-LIKE DOMAIN-CONTAINING PROTEIN"/>
    <property type="match status" value="1"/>
</dbReference>